<dbReference type="PANTHER" id="PTHR46114:SF1">
    <property type="entry name" value="ZAD DOMAIN-CONTAINING PROTEIN"/>
    <property type="match status" value="1"/>
</dbReference>
<name>A0A4Y2Q0I5_ARAVE</name>
<gene>
    <name evidence="1" type="ORF">AVEN_132937_1</name>
</gene>
<dbReference type="Proteomes" id="UP000499080">
    <property type="component" value="Unassembled WGS sequence"/>
</dbReference>
<dbReference type="PANTHER" id="PTHR46114">
    <property type="entry name" value="APPLE DOMAIN-CONTAINING PROTEIN"/>
    <property type="match status" value="1"/>
</dbReference>
<dbReference type="EMBL" id="BGPR01012790">
    <property type="protein sequence ID" value="GBN57675.1"/>
    <property type="molecule type" value="Genomic_DNA"/>
</dbReference>
<dbReference type="OrthoDB" id="7999790at2759"/>
<comment type="caution">
    <text evidence="1">The sequence shown here is derived from an EMBL/GenBank/DDBJ whole genome shotgun (WGS) entry which is preliminary data.</text>
</comment>
<organism evidence="1 2">
    <name type="scientific">Araneus ventricosus</name>
    <name type="common">Orbweaver spider</name>
    <name type="synonym">Epeira ventricosa</name>
    <dbReference type="NCBI Taxonomy" id="182803"/>
    <lineage>
        <taxon>Eukaryota</taxon>
        <taxon>Metazoa</taxon>
        <taxon>Ecdysozoa</taxon>
        <taxon>Arthropoda</taxon>
        <taxon>Chelicerata</taxon>
        <taxon>Arachnida</taxon>
        <taxon>Araneae</taxon>
        <taxon>Araneomorphae</taxon>
        <taxon>Entelegynae</taxon>
        <taxon>Araneoidea</taxon>
        <taxon>Araneidae</taxon>
        <taxon>Araneus</taxon>
    </lineage>
</organism>
<evidence type="ECO:0000313" key="2">
    <source>
        <dbReference type="Proteomes" id="UP000499080"/>
    </source>
</evidence>
<evidence type="ECO:0000313" key="1">
    <source>
        <dbReference type="EMBL" id="GBN57675.1"/>
    </source>
</evidence>
<proteinExistence type="predicted"/>
<accession>A0A4Y2Q0I5</accession>
<reference evidence="1 2" key="1">
    <citation type="journal article" date="2019" name="Sci. Rep.">
        <title>Orb-weaving spider Araneus ventricosus genome elucidates the spidroin gene catalogue.</title>
        <authorList>
            <person name="Kono N."/>
            <person name="Nakamura H."/>
            <person name="Ohtoshi R."/>
            <person name="Moran D.A.P."/>
            <person name="Shinohara A."/>
            <person name="Yoshida Y."/>
            <person name="Fujiwara M."/>
            <person name="Mori M."/>
            <person name="Tomita M."/>
            <person name="Arakawa K."/>
        </authorList>
    </citation>
    <scope>NUCLEOTIDE SEQUENCE [LARGE SCALE GENOMIC DNA]</scope>
</reference>
<keyword evidence="2" id="KW-1185">Reference proteome</keyword>
<dbReference type="AlphaFoldDB" id="A0A4Y2Q0I5"/>
<sequence length="93" mass="11123">MRQFIKSLPKYGECFRYLCSKFPKLSEAKLKERVFTAPDIRKLLSDSLLSETMEDKEKEVWDSFKDVVHRFLENTKHPLYKTNVQRMLTAYEA</sequence>
<protein>
    <submittedName>
        <fullName evidence="1">Uncharacterized protein</fullName>
    </submittedName>
</protein>